<keyword evidence="1" id="KW-0812">Transmembrane</keyword>
<reference evidence="3 4" key="1">
    <citation type="journal article" date="2013" name="Genome Biol.">
        <title>The genome sequence of the most widely cultivated cacao type and its use to identify candidate genes regulating pod color.</title>
        <authorList>
            <person name="Motamayor J.C."/>
            <person name="Mockaitis K."/>
            <person name="Schmutz J."/>
            <person name="Haiminen N."/>
            <person name="Iii D.L."/>
            <person name="Cornejo O."/>
            <person name="Findley S.D."/>
            <person name="Zheng P."/>
            <person name="Utro F."/>
            <person name="Royaert S."/>
            <person name="Saski C."/>
            <person name="Jenkins J."/>
            <person name="Podicheti R."/>
            <person name="Zhao M."/>
            <person name="Scheffler B.E."/>
            <person name="Stack J.C."/>
            <person name="Feltus F.A."/>
            <person name="Mustiga G.M."/>
            <person name="Amores F."/>
            <person name="Phillips W."/>
            <person name="Marelli J.P."/>
            <person name="May G.D."/>
            <person name="Shapiro H."/>
            <person name="Ma J."/>
            <person name="Bustamante C.D."/>
            <person name="Schnell R.J."/>
            <person name="Main D."/>
            <person name="Gilbert D."/>
            <person name="Parida L."/>
            <person name="Kuhn D.N."/>
        </authorList>
    </citation>
    <scope>NUCLEOTIDE SEQUENCE [LARGE SCALE GENOMIC DNA]</scope>
    <source>
        <strain evidence="4">cv. Matina 1-6</strain>
    </source>
</reference>
<feature type="transmembrane region" description="Helical" evidence="1">
    <location>
        <begin position="15"/>
        <end position="33"/>
    </location>
</feature>
<proteinExistence type="predicted"/>
<dbReference type="InterPro" id="IPR025315">
    <property type="entry name" value="DUF4220"/>
</dbReference>
<dbReference type="PANTHER" id="PTHR31325">
    <property type="entry name" value="OS01G0798800 PROTEIN-RELATED"/>
    <property type="match status" value="1"/>
</dbReference>
<dbReference type="Pfam" id="PF04578">
    <property type="entry name" value="DUF594"/>
    <property type="match status" value="1"/>
</dbReference>
<dbReference type="STRING" id="3641.A0A061GBS2"/>
<feature type="transmembrane region" description="Helical" evidence="1">
    <location>
        <begin position="332"/>
        <end position="362"/>
    </location>
</feature>
<dbReference type="InterPro" id="IPR007658">
    <property type="entry name" value="DUF594"/>
</dbReference>
<dbReference type="Pfam" id="PF13968">
    <property type="entry name" value="DUF4220"/>
    <property type="match status" value="1"/>
</dbReference>
<keyword evidence="1" id="KW-0472">Membrane</keyword>
<accession>A0A061GBS2</accession>
<dbReference type="AlphaFoldDB" id="A0A061GBS2"/>
<dbReference type="Gramene" id="EOY27310">
    <property type="protein sequence ID" value="EOY27310"/>
    <property type="gene ID" value="TCM_029181"/>
</dbReference>
<name>A0A061GBS2_THECC</name>
<dbReference type="HOGENOM" id="CLU_009180_3_0_1"/>
<keyword evidence="1" id="KW-1133">Transmembrane helix</keyword>
<protein>
    <submittedName>
        <fullName evidence="3">Uncharacterized protein isoform 1</fullName>
    </submittedName>
</protein>
<sequence length="686" mass="78803">MKALVQILKELWKDWQLRGLVLFSLFFQTILIVMGNRRKYSYQLLVRFAVWVAYLAADTVATMALGIISKDLGDTSDNGEQDANIELHVFWTPFLLLHLGGPDTITAYSLEDNELWLRQLLGMALQTGVAFNIFLMAWRGSHLSILSTLMVFVGLSKYVERTWVLRSASSEQIKGSMLARRDLPGLTNPNLLKEYNVKKEEGYICNTNRVIDIQLPMEAFAIEDNSISKTNELLKAYGLLQIFKRIFVNLLLSSRDRDTSLVVFQNLSFQKAFEVVEMELAFMFDLLYTKASVVYSRWGLSLRCINLSLTCIVLVLFSLADDKHKYKKADLVITFLLLVVAIVLDIYAALVILFSDWTVVWLSLLKKTSVLRAITSVRLFSNPRWSNSMAQYNLLSFALREKPMIYDPILSQVKPHLLHRILKLFKFLGFVEKQEKERYVTKEVISNSLKEWIFKYLKERLKAKATVYDTQEAGRQIFAVEIYGHGELKWSVEKGFDERILTWHIATDICYYLEETIETTKSKREISILMSRYMLHLLVNYPSMLPAGLGDILIEDTCAEVIDFCNTPEPHKDKTDVYDKLVKAAVGLELLGTRYRAGKSMLSDGRGLARSLNEISNKEEKWSLIADTWVEMLAHAASHCEGSQHRQHLRRGGQLLTHVWLLMAHLGLTDHFQIPQPRDITRLTAK</sequence>
<dbReference type="eggNOG" id="ENOG502QQBP">
    <property type="taxonomic scope" value="Eukaryota"/>
</dbReference>
<evidence type="ECO:0000259" key="2">
    <source>
        <dbReference type="Pfam" id="PF13968"/>
    </source>
</evidence>
<feature type="transmembrane region" description="Helical" evidence="1">
    <location>
        <begin position="300"/>
        <end position="320"/>
    </location>
</feature>
<feature type="transmembrane region" description="Helical" evidence="1">
    <location>
        <begin position="143"/>
        <end position="159"/>
    </location>
</feature>
<evidence type="ECO:0000256" key="1">
    <source>
        <dbReference type="SAM" id="Phobius"/>
    </source>
</evidence>
<keyword evidence="4" id="KW-1185">Reference proteome</keyword>
<evidence type="ECO:0000313" key="3">
    <source>
        <dbReference type="EMBL" id="EOY27310.1"/>
    </source>
</evidence>
<evidence type="ECO:0000313" key="4">
    <source>
        <dbReference type="Proteomes" id="UP000026915"/>
    </source>
</evidence>
<dbReference type="OMA" id="ANIYRTE"/>
<gene>
    <name evidence="3" type="ORF">TCM_029181</name>
</gene>
<dbReference type="InParanoid" id="A0A061GBS2"/>
<dbReference type="EMBL" id="CM001884">
    <property type="protein sequence ID" value="EOY27309.1"/>
    <property type="molecule type" value="Genomic_DNA"/>
</dbReference>
<dbReference type="Gramene" id="EOY27309">
    <property type="protein sequence ID" value="EOY27309"/>
    <property type="gene ID" value="TCM_029181"/>
</dbReference>
<dbReference type="EMBL" id="CM001884">
    <property type="protein sequence ID" value="EOY27310.1"/>
    <property type="molecule type" value="Genomic_DNA"/>
</dbReference>
<dbReference type="Proteomes" id="UP000026915">
    <property type="component" value="Chromosome 6"/>
</dbReference>
<feature type="domain" description="DUF4220" evidence="2">
    <location>
        <begin position="51"/>
        <end position="397"/>
    </location>
</feature>
<organism evidence="3 4">
    <name type="scientific">Theobroma cacao</name>
    <name type="common">Cacao</name>
    <name type="synonym">Cocoa</name>
    <dbReference type="NCBI Taxonomy" id="3641"/>
    <lineage>
        <taxon>Eukaryota</taxon>
        <taxon>Viridiplantae</taxon>
        <taxon>Streptophyta</taxon>
        <taxon>Embryophyta</taxon>
        <taxon>Tracheophyta</taxon>
        <taxon>Spermatophyta</taxon>
        <taxon>Magnoliopsida</taxon>
        <taxon>eudicotyledons</taxon>
        <taxon>Gunneridae</taxon>
        <taxon>Pentapetalae</taxon>
        <taxon>rosids</taxon>
        <taxon>malvids</taxon>
        <taxon>Malvales</taxon>
        <taxon>Malvaceae</taxon>
        <taxon>Byttnerioideae</taxon>
        <taxon>Theobroma</taxon>
    </lineage>
</organism>
<feature type="transmembrane region" description="Helical" evidence="1">
    <location>
        <begin position="45"/>
        <end position="68"/>
    </location>
</feature>